<proteinExistence type="predicted"/>
<gene>
    <name evidence="1" type="ORF">DPMN_018424</name>
</gene>
<sequence length="88" mass="9885">MEVTFFAGYPSGTARPVSLPIHSTTQEVQHALHDLYPGHDHAQFCIYKLVGRTLLPLTGAIRDLYGFKGIVWLHLQVCSSQYIDVTEK</sequence>
<reference evidence="1" key="1">
    <citation type="journal article" date="2019" name="bioRxiv">
        <title>The Genome of the Zebra Mussel, Dreissena polymorpha: A Resource for Invasive Species Research.</title>
        <authorList>
            <person name="McCartney M.A."/>
            <person name="Auch B."/>
            <person name="Kono T."/>
            <person name="Mallez S."/>
            <person name="Zhang Y."/>
            <person name="Obille A."/>
            <person name="Becker A."/>
            <person name="Abrahante J.E."/>
            <person name="Garbe J."/>
            <person name="Badalamenti J.P."/>
            <person name="Herman A."/>
            <person name="Mangelson H."/>
            <person name="Liachko I."/>
            <person name="Sullivan S."/>
            <person name="Sone E.D."/>
            <person name="Koren S."/>
            <person name="Silverstein K.A.T."/>
            <person name="Beckman K.B."/>
            <person name="Gohl D.M."/>
        </authorList>
    </citation>
    <scope>NUCLEOTIDE SEQUENCE</scope>
    <source>
        <strain evidence="1">Duluth1</strain>
        <tissue evidence="1">Whole animal</tissue>
    </source>
</reference>
<dbReference type="AlphaFoldDB" id="A0A9D4NJB5"/>
<accession>A0A9D4NJB5</accession>
<organism evidence="1 2">
    <name type="scientific">Dreissena polymorpha</name>
    <name type="common">Zebra mussel</name>
    <name type="synonym">Mytilus polymorpha</name>
    <dbReference type="NCBI Taxonomy" id="45954"/>
    <lineage>
        <taxon>Eukaryota</taxon>
        <taxon>Metazoa</taxon>
        <taxon>Spiralia</taxon>
        <taxon>Lophotrochozoa</taxon>
        <taxon>Mollusca</taxon>
        <taxon>Bivalvia</taxon>
        <taxon>Autobranchia</taxon>
        <taxon>Heteroconchia</taxon>
        <taxon>Euheterodonta</taxon>
        <taxon>Imparidentia</taxon>
        <taxon>Neoheterodontei</taxon>
        <taxon>Myida</taxon>
        <taxon>Dreissenoidea</taxon>
        <taxon>Dreissenidae</taxon>
        <taxon>Dreissena</taxon>
    </lineage>
</organism>
<dbReference type="Proteomes" id="UP000828390">
    <property type="component" value="Unassembled WGS sequence"/>
</dbReference>
<evidence type="ECO:0000313" key="1">
    <source>
        <dbReference type="EMBL" id="KAH3894267.1"/>
    </source>
</evidence>
<evidence type="ECO:0000313" key="2">
    <source>
        <dbReference type="Proteomes" id="UP000828390"/>
    </source>
</evidence>
<keyword evidence="2" id="KW-1185">Reference proteome</keyword>
<protein>
    <submittedName>
        <fullName evidence="1">Uncharacterized protein</fullName>
    </submittedName>
</protein>
<reference evidence="1" key="2">
    <citation type="submission" date="2020-11" db="EMBL/GenBank/DDBJ databases">
        <authorList>
            <person name="McCartney M.A."/>
            <person name="Auch B."/>
            <person name="Kono T."/>
            <person name="Mallez S."/>
            <person name="Becker A."/>
            <person name="Gohl D.M."/>
            <person name="Silverstein K.A.T."/>
            <person name="Koren S."/>
            <person name="Bechman K.B."/>
            <person name="Herman A."/>
            <person name="Abrahante J.E."/>
            <person name="Garbe J."/>
        </authorList>
    </citation>
    <scope>NUCLEOTIDE SEQUENCE</scope>
    <source>
        <strain evidence="1">Duluth1</strain>
        <tissue evidence="1">Whole animal</tissue>
    </source>
</reference>
<name>A0A9D4NJB5_DREPO</name>
<dbReference type="EMBL" id="JAIWYP010000001">
    <property type="protein sequence ID" value="KAH3894267.1"/>
    <property type="molecule type" value="Genomic_DNA"/>
</dbReference>
<comment type="caution">
    <text evidence="1">The sequence shown here is derived from an EMBL/GenBank/DDBJ whole genome shotgun (WGS) entry which is preliminary data.</text>
</comment>